<evidence type="ECO:0000259" key="6">
    <source>
        <dbReference type="PROSITE" id="PS51898"/>
    </source>
</evidence>
<dbReference type="InterPro" id="IPR044068">
    <property type="entry name" value="CB"/>
</dbReference>
<dbReference type="eggNOG" id="COG4974">
    <property type="taxonomic scope" value="Bacteria"/>
</dbReference>
<comment type="similarity">
    <text evidence="1">Belongs to the 'phage' integrase family.</text>
</comment>
<evidence type="ECO:0000256" key="1">
    <source>
        <dbReference type="ARBA" id="ARBA00008857"/>
    </source>
</evidence>
<dbReference type="PANTHER" id="PTHR30629:SF6">
    <property type="entry name" value="PROPHAGE INTEGRASE INTA-RELATED"/>
    <property type="match status" value="1"/>
</dbReference>
<keyword evidence="2" id="KW-0229">DNA integration</keyword>
<dbReference type="InterPro" id="IPR010998">
    <property type="entry name" value="Integrase_recombinase_N"/>
</dbReference>
<evidence type="ECO:0008006" key="10">
    <source>
        <dbReference type="Google" id="ProtNLM"/>
    </source>
</evidence>
<dbReference type="PROSITE" id="PS51900">
    <property type="entry name" value="CB"/>
    <property type="match status" value="1"/>
</dbReference>
<dbReference type="GO" id="GO:0015074">
    <property type="term" value="P:DNA integration"/>
    <property type="evidence" value="ECO:0007669"/>
    <property type="project" value="UniProtKB-KW"/>
</dbReference>
<dbReference type="InterPro" id="IPR050808">
    <property type="entry name" value="Phage_Integrase"/>
</dbReference>
<name>G1WI63_9ACTN</name>
<accession>G1WI63</accession>
<dbReference type="GO" id="GO:0003677">
    <property type="term" value="F:DNA binding"/>
    <property type="evidence" value="ECO:0007669"/>
    <property type="project" value="UniProtKB-UniRule"/>
</dbReference>
<keyword evidence="4" id="KW-0233">DNA recombination</keyword>
<dbReference type="GeneID" id="62758758"/>
<protein>
    <recommendedName>
        <fullName evidence="10">Tyr recombinase domain-containing protein</fullName>
    </recommendedName>
</protein>
<evidence type="ECO:0000313" key="8">
    <source>
        <dbReference type="EMBL" id="EGX71638.1"/>
    </source>
</evidence>
<dbReference type="HOGENOM" id="CLU_027562_17_6_11"/>
<feature type="domain" description="Core-binding (CB)" evidence="7">
    <location>
        <begin position="96"/>
        <end position="177"/>
    </location>
</feature>
<dbReference type="InterPro" id="IPR004107">
    <property type="entry name" value="Integrase_SAM-like_N"/>
</dbReference>
<sequence length="459" mass="51142">MERQQDKFTTCSFEPYEVRSKDGETTLKKWRAVFPYKDENGKWRKKSVTLKTTGRDKGRSKQVQKAIEAEAEALRVQLNREVRQAEIEALEAPKKQTLSTYLASYIEERAISVEPSTVDGYRHLANNVIGAFIGDMELRDMQPDVIARWMREALGEYSAASVRKAFVLLRAALRQACDRDLIPKDPTRGLKAPKQAAPVSNSLTEADRGAVLAYVNIKPTLPTSVAIRMALYTGMRRGEMCALRWKNVDLEALTLRVAESFGKASKKDVADSIVSPLCFSGFYLKEPKNKSSIRTVYFPEDLAKALRARKALMKAQCLEAGISFSENMYVLGDIKDYETTRGGNAARDYVPMHPHTLWVKWHSIAEDLELVGTEGKIPALHDLRHTFATTAIASGVDVKTVSSSMGHTDTAMTLNRYTSADPDAQRRAADKMGEVYGACLEETQSVAEILELGKTGTDE</sequence>
<dbReference type="Pfam" id="PF14659">
    <property type="entry name" value="Phage_int_SAM_3"/>
    <property type="match status" value="1"/>
</dbReference>
<proteinExistence type="inferred from homology"/>
<dbReference type="Gene3D" id="1.10.150.130">
    <property type="match status" value="1"/>
</dbReference>
<evidence type="ECO:0000256" key="2">
    <source>
        <dbReference type="ARBA" id="ARBA00022908"/>
    </source>
</evidence>
<comment type="caution">
    <text evidence="8">The sequence shown here is derived from an EMBL/GenBank/DDBJ whole genome shotgun (WGS) entry which is preliminary data.</text>
</comment>
<evidence type="ECO:0000256" key="4">
    <source>
        <dbReference type="ARBA" id="ARBA00023172"/>
    </source>
</evidence>
<evidence type="ECO:0000313" key="9">
    <source>
        <dbReference type="Proteomes" id="UP000004830"/>
    </source>
</evidence>
<organism evidence="8 9">
    <name type="scientific">Collinsella tanakaei YIT 12063</name>
    <dbReference type="NCBI Taxonomy" id="742742"/>
    <lineage>
        <taxon>Bacteria</taxon>
        <taxon>Bacillati</taxon>
        <taxon>Actinomycetota</taxon>
        <taxon>Coriobacteriia</taxon>
        <taxon>Coriobacteriales</taxon>
        <taxon>Coriobacteriaceae</taxon>
        <taxon>Collinsella</taxon>
    </lineage>
</organism>
<dbReference type="CDD" id="cd01189">
    <property type="entry name" value="INT_ICEBs1_C_like"/>
    <property type="match status" value="1"/>
</dbReference>
<reference evidence="8 9" key="1">
    <citation type="submission" date="2011-06" db="EMBL/GenBank/DDBJ databases">
        <title>The Genome Sequence of Collinsella tanakaei YIT 12063.</title>
        <authorList>
            <consortium name="The Broad Institute Genome Sequencing Platform"/>
            <person name="Earl A."/>
            <person name="Ward D."/>
            <person name="Feldgarden M."/>
            <person name="Gevers D."/>
            <person name="Morotomi M."/>
            <person name="Young S.K."/>
            <person name="Zeng Q."/>
            <person name="Gargeya S."/>
            <person name="Fitzgerald M."/>
            <person name="Haas B."/>
            <person name="Abouelleil A."/>
            <person name="Alvarado L."/>
            <person name="Arachchi H.M."/>
            <person name="Berlin A."/>
            <person name="Brown A."/>
            <person name="Chapman S.B."/>
            <person name="Chen Z."/>
            <person name="Dunbar C."/>
            <person name="Freedman E."/>
            <person name="Gearin G."/>
            <person name="Gellesch M."/>
            <person name="Goldberg J."/>
            <person name="Griggs A."/>
            <person name="Gujja S."/>
            <person name="Heiman D."/>
            <person name="Howarth C."/>
            <person name="Larson L."/>
            <person name="Lui A."/>
            <person name="MacDonald P.J.P."/>
            <person name="Mehta T."/>
            <person name="Montmayeur A."/>
            <person name="Murphy C."/>
            <person name="Neiman D."/>
            <person name="Pearson M."/>
            <person name="Priest M."/>
            <person name="Roberts A."/>
            <person name="Saif S."/>
            <person name="Shea T."/>
            <person name="Shenoy N."/>
            <person name="Sisk P."/>
            <person name="Stolte C."/>
            <person name="Sykes S."/>
            <person name="Wortman J."/>
            <person name="Nusbaum C."/>
            <person name="Birren B."/>
        </authorList>
    </citation>
    <scope>NUCLEOTIDE SEQUENCE [LARGE SCALE GENOMIC DNA]</scope>
    <source>
        <strain evidence="8 9">YIT 12063</strain>
    </source>
</reference>
<gene>
    <name evidence="8" type="ORF">HMPREF9452_01026</name>
</gene>
<dbReference type="OrthoDB" id="148546at2"/>
<dbReference type="InterPro" id="IPR011010">
    <property type="entry name" value="DNA_brk_join_enz"/>
</dbReference>
<dbReference type="RefSeq" id="WP_009141061.1">
    <property type="nucleotide sequence ID" value="NZ_JH126468.1"/>
</dbReference>
<evidence type="ECO:0000256" key="5">
    <source>
        <dbReference type="PROSITE-ProRule" id="PRU01248"/>
    </source>
</evidence>
<dbReference type="PROSITE" id="PS51898">
    <property type="entry name" value="TYR_RECOMBINASE"/>
    <property type="match status" value="1"/>
</dbReference>
<evidence type="ECO:0000256" key="3">
    <source>
        <dbReference type="ARBA" id="ARBA00023125"/>
    </source>
</evidence>
<dbReference type="EMBL" id="ADLS01000011">
    <property type="protein sequence ID" value="EGX71638.1"/>
    <property type="molecule type" value="Genomic_DNA"/>
</dbReference>
<dbReference type="Gene3D" id="1.10.443.10">
    <property type="entry name" value="Intergrase catalytic core"/>
    <property type="match status" value="1"/>
</dbReference>
<dbReference type="STRING" id="742742.HMPREF9452_01026"/>
<dbReference type="AlphaFoldDB" id="G1WI63"/>
<dbReference type="GO" id="GO:0006310">
    <property type="term" value="P:DNA recombination"/>
    <property type="evidence" value="ECO:0007669"/>
    <property type="project" value="UniProtKB-KW"/>
</dbReference>
<keyword evidence="3 5" id="KW-0238">DNA-binding</keyword>
<keyword evidence="9" id="KW-1185">Reference proteome</keyword>
<dbReference type="SUPFAM" id="SSF56349">
    <property type="entry name" value="DNA breaking-rejoining enzymes"/>
    <property type="match status" value="1"/>
</dbReference>
<dbReference type="Proteomes" id="UP000004830">
    <property type="component" value="Unassembled WGS sequence"/>
</dbReference>
<evidence type="ECO:0000259" key="7">
    <source>
        <dbReference type="PROSITE" id="PS51900"/>
    </source>
</evidence>
<dbReference type="PANTHER" id="PTHR30629">
    <property type="entry name" value="PROPHAGE INTEGRASE"/>
    <property type="match status" value="1"/>
</dbReference>
<dbReference type="Pfam" id="PF00589">
    <property type="entry name" value="Phage_integrase"/>
    <property type="match status" value="1"/>
</dbReference>
<dbReference type="InterPro" id="IPR013762">
    <property type="entry name" value="Integrase-like_cat_sf"/>
</dbReference>
<feature type="domain" description="Tyr recombinase" evidence="6">
    <location>
        <begin position="198"/>
        <end position="430"/>
    </location>
</feature>
<dbReference type="PATRIC" id="fig|742742.3.peg.990"/>
<dbReference type="InterPro" id="IPR002104">
    <property type="entry name" value="Integrase_catalytic"/>
</dbReference>